<keyword evidence="2" id="KW-1185">Reference proteome</keyword>
<evidence type="ECO:0000313" key="2">
    <source>
        <dbReference type="Proteomes" id="UP000451471"/>
    </source>
</evidence>
<gene>
    <name evidence="1" type="ORF">GQS65_18855</name>
</gene>
<dbReference type="AlphaFoldDB" id="A0A6B0GP92"/>
<organism evidence="1 2">
    <name type="scientific">Halomarina oriensis</name>
    <dbReference type="NCBI Taxonomy" id="671145"/>
    <lineage>
        <taxon>Archaea</taxon>
        <taxon>Methanobacteriati</taxon>
        <taxon>Methanobacteriota</taxon>
        <taxon>Stenosarchaea group</taxon>
        <taxon>Halobacteria</taxon>
        <taxon>Halobacteriales</taxon>
        <taxon>Natronomonadaceae</taxon>
        <taxon>Halomarina</taxon>
    </lineage>
</organism>
<protein>
    <submittedName>
        <fullName evidence="1">Uncharacterized protein</fullName>
    </submittedName>
</protein>
<name>A0A6B0GP92_9EURY</name>
<evidence type="ECO:0000313" key="1">
    <source>
        <dbReference type="EMBL" id="MWG36520.1"/>
    </source>
</evidence>
<reference evidence="1 2" key="1">
    <citation type="submission" date="2019-12" db="EMBL/GenBank/DDBJ databases">
        <title>Halocatena pleomorpha gen. nov. sp. nov., an extremely halophilic archaeon of family Halobacteriaceae isolated from saltpan soil.</title>
        <authorList>
            <person name="Pal Y."/>
            <person name="Verma A."/>
            <person name="Krishnamurthi S."/>
            <person name="Kumar P."/>
        </authorList>
    </citation>
    <scope>NUCLEOTIDE SEQUENCE [LARGE SCALE GENOMIC DNA]</scope>
    <source>
        <strain evidence="1 2">JCM 16495</strain>
    </source>
</reference>
<dbReference type="EMBL" id="WSZK01000036">
    <property type="protein sequence ID" value="MWG36520.1"/>
    <property type="molecule type" value="Genomic_DNA"/>
</dbReference>
<dbReference type="InterPro" id="IPR036671">
    <property type="entry name" value="DPH_MB_sf"/>
</dbReference>
<comment type="caution">
    <text evidence="1">The sequence shown here is derived from an EMBL/GenBank/DDBJ whole genome shotgun (WGS) entry which is preliminary data.</text>
</comment>
<accession>A0A6B0GP92</accession>
<sequence>MAYDFEVECPCGRTLRRRVDTGASGGAYIGCPACGHITWAWSTGPHEGHWWRGKRVPMGEWSE</sequence>
<dbReference type="RefSeq" id="WP_158206173.1">
    <property type="nucleotide sequence ID" value="NZ_WSZK01000036.1"/>
</dbReference>
<dbReference type="SUPFAM" id="SSF144217">
    <property type="entry name" value="CSL zinc finger"/>
    <property type="match status" value="1"/>
</dbReference>
<proteinExistence type="predicted"/>
<dbReference type="Proteomes" id="UP000451471">
    <property type="component" value="Unassembled WGS sequence"/>
</dbReference>